<accession>A0ABN6RMA2</accession>
<dbReference type="CDD" id="cd10141">
    <property type="entry name" value="CopZ-like_Fer2_BFD-like"/>
    <property type="match status" value="1"/>
</dbReference>
<dbReference type="InterPro" id="IPR040890">
    <property type="entry name" value="Znf_CopZ"/>
</dbReference>
<keyword evidence="2" id="KW-0614">Plasmid</keyword>
<name>A0ABN6RMA2_9DEIO</name>
<reference evidence="2" key="1">
    <citation type="submission" date="2022-07" db="EMBL/GenBank/DDBJ databases">
        <title>Complete Genome Sequence of the Radioresistant Bacterium Deinococcus aetherius ST0316, Isolated from the Air Dust collected in Lower Stratosphere above Japan.</title>
        <authorList>
            <person name="Satoh K."/>
            <person name="Hagiwara K."/>
            <person name="Katsumata K."/>
            <person name="Kubo A."/>
            <person name="Yokobori S."/>
            <person name="Yamagishi A."/>
            <person name="Oono Y."/>
            <person name="Narumi I."/>
        </authorList>
    </citation>
    <scope>NUCLEOTIDE SEQUENCE</scope>
    <source>
        <strain evidence="2">ST0316</strain>
        <plasmid evidence="2">pDAETH-2</plasmid>
    </source>
</reference>
<dbReference type="NCBIfam" id="NF047645">
    <property type="entry name" value="CopZ_Nterm_CC"/>
    <property type="match status" value="1"/>
</dbReference>
<dbReference type="EMBL" id="AP026562">
    <property type="protein sequence ID" value="BDP43999.1"/>
    <property type="molecule type" value="Genomic_DNA"/>
</dbReference>
<dbReference type="RefSeq" id="WP_264778364.1">
    <property type="nucleotide sequence ID" value="NZ_AP026562.1"/>
</dbReference>
<proteinExistence type="predicted"/>
<feature type="domain" description="CopZ zinc binding" evidence="1">
    <location>
        <begin position="17"/>
        <end position="76"/>
    </location>
</feature>
<dbReference type="Gene3D" id="2.20.25.270">
    <property type="match status" value="1"/>
</dbReference>
<evidence type="ECO:0000313" key="2">
    <source>
        <dbReference type="EMBL" id="BDP43999.1"/>
    </source>
</evidence>
<evidence type="ECO:0000313" key="3">
    <source>
        <dbReference type="Proteomes" id="UP001064971"/>
    </source>
</evidence>
<gene>
    <name evidence="2" type="ORF">DAETH_39680</name>
</gene>
<evidence type="ECO:0000259" key="1">
    <source>
        <dbReference type="Pfam" id="PF18423"/>
    </source>
</evidence>
<dbReference type="Pfam" id="PF18423">
    <property type="entry name" value="zf_CopZ"/>
    <property type="match status" value="1"/>
</dbReference>
<dbReference type="Proteomes" id="UP001064971">
    <property type="component" value="Plasmid pDAETH-2"/>
</dbReference>
<sequence length="156" mass="17108">MDESCCLPTPLEQDPARCPVSGTPGRITPLVTLKALLTPSALATLEPDQTYRFCPDPTCEVVYYSPARAYRTADLKVPVYQKDPGDDVPLCYCFGWTRGALLHAWQMEEGHGVVREIRAHVQAGRCGCEVNNPQGSCCLGDVSRVLKTLDREHASS</sequence>
<keyword evidence="3" id="KW-1185">Reference proteome</keyword>
<geneLocation type="plasmid" evidence="2 3">
    <name>pDAETH-2</name>
</geneLocation>
<dbReference type="InterPro" id="IPR041854">
    <property type="entry name" value="BFD-like_2Fe2S-bd_dom_sf"/>
</dbReference>
<protein>
    <submittedName>
        <fullName evidence="2">(2Fe-2S)-binding protein</fullName>
    </submittedName>
</protein>
<organism evidence="2 3">
    <name type="scientific">Deinococcus aetherius</name>
    <dbReference type="NCBI Taxonomy" id="200252"/>
    <lineage>
        <taxon>Bacteria</taxon>
        <taxon>Thermotogati</taxon>
        <taxon>Deinococcota</taxon>
        <taxon>Deinococci</taxon>
        <taxon>Deinococcales</taxon>
        <taxon>Deinococcaceae</taxon>
        <taxon>Deinococcus</taxon>
    </lineage>
</organism>
<dbReference type="Gene3D" id="1.10.10.1100">
    <property type="entry name" value="BFD-like [2Fe-2S]-binding domain"/>
    <property type="match status" value="1"/>
</dbReference>